<evidence type="ECO:0000256" key="1">
    <source>
        <dbReference type="ARBA" id="ARBA00005495"/>
    </source>
</evidence>
<evidence type="ECO:0000256" key="3">
    <source>
        <dbReference type="ARBA" id="ARBA00022833"/>
    </source>
</evidence>
<dbReference type="Proteomes" id="UP001342418">
    <property type="component" value="Chromosome"/>
</dbReference>
<dbReference type="EMBL" id="CP030941">
    <property type="protein sequence ID" value="UUP17630.1"/>
    <property type="molecule type" value="Genomic_DNA"/>
</dbReference>
<gene>
    <name evidence="5" type="ORF">NTH_02100</name>
</gene>
<reference evidence="5 6" key="1">
    <citation type="submission" date="2018-07" db="EMBL/GenBank/DDBJ databases">
        <title>Genome sequence of Nitratireductor thuwali#1536.</title>
        <authorList>
            <person name="Michoud G."/>
            <person name="Merlino G."/>
            <person name="Sefrji F.O."/>
            <person name="Daffonchio D."/>
        </authorList>
    </citation>
    <scope>NUCLEOTIDE SEQUENCE [LARGE SCALE GENOMIC DNA]</scope>
    <source>
        <strain evidence="6">Nit1536</strain>
    </source>
</reference>
<evidence type="ECO:0000313" key="5">
    <source>
        <dbReference type="EMBL" id="UUP17630.1"/>
    </source>
</evidence>
<evidence type="ECO:0000256" key="2">
    <source>
        <dbReference type="ARBA" id="ARBA00022723"/>
    </source>
</evidence>
<dbReference type="Gene3D" id="3.90.1590.10">
    <property type="entry name" value="glutathione-dependent formaldehyde- activating enzyme (gfa)"/>
    <property type="match status" value="1"/>
</dbReference>
<dbReference type="SUPFAM" id="SSF51316">
    <property type="entry name" value="Mss4-like"/>
    <property type="match status" value="1"/>
</dbReference>
<protein>
    <recommendedName>
        <fullName evidence="4">CENP-V/GFA domain-containing protein</fullName>
    </recommendedName>
</protein>
<dbReference type="InterPro" id="IPR011057">
    <property type="entry name" value="Mss4-like_sf"/>
</dbReference>
<comment type="similarity">
    <text evidence="1">Belongs to the Gfa family.</text>
</comment>
<dbReference type="InterPro" id="IPR006913">
    <property type="entry name" value="CENP-V/GFA"/>
</dbReference>
<sequence length="96" mass="11062">MPVAAFVGFPEEMTTFEGEARRSFRAGSIERSFCGRCGSPLTYRDEKLPGEVCVYLGVMNEPERFAPTLHAFESQRLPFLKIDDHLPRFERFSIER</sequence>
<keyword evidence="6" id="KW-1185">Reference proteome</keyword>
<organism evidence="5 6">
    <name type="scientific">Nitratireductor thuwali</name>
    <dbReference type="NCBI Taxonomy" id="2267699"/>
    <lineage>
        <taxon>Bacteria</taxon>
        <taxon>Pseudomonadati</taxon>
        <taxon>Pseudomonadota</taxon>
        <taxon>Alphaproteobacteria</taxon>
        <taxon>Hyphomicrobiales</taxon>
        <taxon>Phyllobacteriaceae</taxon>
        <taxon>Nitratireductor</taxon>
    </lineage>
</organism>
<proteinExistence type="inferred from homology"/>
<evidence type="ECO:0000259" key="4">
    <source>
        <dbReference type="Pfam" id="PF04828"/>
    </source>
</evidence>
<evidence type="ECO:0000313" key="6">
    <source>
        <dbReference type="Proteomes" id="UP001342418"/>
    </source>
</evidence>
<accession>A0ABY5MI09</accession>
<dbReference type="Pfam" id="PF04828">
    <property type="entry name" value="GFA"/>
    <property type="match status" value="1"/>
</dbReference>
<feature type="domain" description="CENP-V/GFA" evidence="4">
    <location>
        <begin position="25"/>
        <end position="74"/>
    </location>
</feature>
<keyword evidence="3" id="KW-0862">Zinc</keyword>
<keyword evidence="2" id="KW-0479">Metal-binding</keyword>
<name>A0ABY5MI09_9HYPH</name>